<dbReference type="InterPro" id="IPR033940">
    <property type="entry name" value="IPMI_Swivel"/>
</dbReference>
<dbReference type="PROSITE" id="PS00450">
    <property type="entry name" value="ACONITASE_1"/>
    <property type="match status" value="1"/>
</dbReference>
<dbReference type="NCBIfam" id="NF004016">
    <property type="entry name" value="PRK05478.1"/>
    <property type="match status" value="1"/>
</dbReference>
<dbReference type="PANTHER" id="PTHR43822:SF9">
    <property type="entry name" value="3-ISOPROPYLMALATE DEHYDRATASE"/>
    <property type="match status" value="1"/>
</dbReference>
<proteinExistence type="inferred from homology"/>
<evidence type="ECO:0000256" key="9">
    <source>
        <dbReference type="ARBA" id="ARBA00022723"/>
    </source>
</evidence>
<keyword evidence="17" id="KW-1133">Transmembrane helix</keyword>
<dbReference type="GO" id="GO:0051539">
    <property type="term" value="F:4 iron, 4 sulfur cluster binding"/>
    <property type="evidence" value="ECO:0007669"/>
    <property type="project" value="UniProtKB-KW"/>
</dbReference>
<dbReference type="UniPathway" id="UPA00048">
    <property type="reaction ID" value="UER00071"/>
</dbReference>
<reference evidence="20 21" key="1">
    <citation type="submission" date="2018-12" db="EMBL/GenBank/DDBJ databases">
        <authorList>
            <consortium name="Pathogen Informatics"/>
        </authorList>
    </citation>
    <scope>NUCLEOTIDE SEQUENCE [LARGE SCALE GENOMIC DNA]</scope>
    <source>
        <strain evidence="20 21">NCTC7102</strain>
    </source>
</reference>
<comment type="similarity">
    <text evidence="16">Belongs to the LeuD family. LeuD type 1 subfamily.</text>
</comment>
<evidence type="ECO:0000256" key="2">
    <source>
        <dbReference type="ARBA" id="ARBA00002695"/>
    </source>
</evidence>
<dbReference type="SUPFAM" id="SSF52016">
    <property type="entry name" value="LeuD/IlvD-like"/>
    <property type="match status" value="1"/>
</dbReference>
<dbReference type="UniPathway" id="UPA00223">
    <property type="reaction ID" value="UER00718"/>
</dbReference>
<keyword evidence="17" id="KW-0472">Membrane</keyword>
<dbReference type="PROSITE" id="PS01244">
    <property type="entry name" value="ACONITASE_2"/>
    <property type="match status" value="1"/>
</dbReference>
<dbReference type="GO" id="GO:0009098">
    <property type="term" value="P:L-leucine biosynthetic process"/>
    <property type="evidence" value="ECO:0007669"/>
    <property type="project" value="UniProtKB-UniRule"/>
</dbReference>
<dbReference type="NCBIfam" id="TIGR00171">
    <property type="entry name" value="leuD"/>
    <property type="match status" value="1"/>
</dbReference>
<dbReference type="HAMAP" id="MF_01031">
    <property type="entry name" value="LeuD_type1"/>
    <property type="match status" value="1"/>
</dbReference>
<evidence type="ECO:0000256" key="10">
    <source>
        <dbReference type="ARBA" id="ARBA00023004"/>
    </source>
</evidence>
<evidence type="ECO:0000256" key="12">
    <source>
        <dbReference type="ARBA" id="ARBA00023239"/>
    </source>
</evidence>
<dbReference type="Gene3D" id="3.20.19.10">
    <property type="entry name" value="Aconitase, domain 4"/>
    <property type="match status" value="1"/>
</dbReference>
<evidence type="ECO:0000256" key="3">
    <source>
        <dbReference type="ARBA" id="ARBA00004717"/>
    </source>
</evidence>
<dbReference type="AlphaFoldDB" id="A0A447JMK5"/>
<evidence type="ECO:0000313" key="21">
    <source>
        <dbReference type="Proteomes" id="UP000281393"/>
    </source>
</evidence>
<evidence type="ECO:0000256" key="4">
    <source>
        <dbReference type="ARBA" id="ARBA00004729"/>
    </source>
</evidence>
<keyword evidence="8 16" id="KW-0028">Amino-acid biosynthesis</keyword>
<dbReference type="InterPro" id="IPR036008">
    <property type="entry name" value="Aconitase_4Fe-4S_dom"/>
</dbReference>
<dbReference type="NCBIfam" id="NF002458">
    <property type="entry name" value="PRK01641.1"/>
    <property type="match status" value="1"/>
</dbReference>
<keyword evidence="10 15" id="KW-0408">Iron</keyword>
<evidence type="ECO:0000256" key="11">
    <source>
        <dbReference type="ARBA" id="ARBA00023014"/>
    </source>
</evidence>
<dbReference type="Pfam" id="PF00694">
    <property type="entry name" value="Aconitase_C"/>
    <property type="match status" value="1"/>
</dbReference>
<comment type="pathway">
    <text evidence="4 16">Amino-acid biosynthesis; L-leucine biosynthesis; L-leucine from 3-methyl-2-oxobutanoate: step 2/4.</text>
</comment>
<evidence type="ECO:0000259" key="18">
    <source>
        <dbReference type="Pfam" id="PF00330"/>
    </source>
</evidence>
<evidence type="ECO:0000259" key="19">
    <source>
        <dbReference type="Pfam" id="PF00694"/>
    </source>
</evidence>
<feature type="domain" description="Aconitase A/isopropylmalate dehydratase small subunit swivel" evidence="19">
    <location>
        <begin position="475"/>
        <end position="597"/>
    </location>
</feature>
<keyword evidence="13 16" id="KW-0100">Branched-chain amino acid biosynthesis</keyword>
<organism evidence="20 21">
    <name type="scientific">Salmonella enterica subsp. enterica serovar Daytona</name>
    <dbReference type="NCBI Taxonomy" id="1962639"/>
    <lineage>
        <taxon>Bacteria</taxon>
        <taxon>Pseudomonadati</taxon>
        <taxon>Pseudomonadota</taxon>
        <taxon>Gammaproteobacteria</taxon>
        <taxon>Enterobacterales</taxon>
        <taxon>Enterobacteriaceae</taxon>
        <taxon>Salmonella</taxon>
    </lineage>
</organism>
<evidence type="ECO:0000256" key="13">
    <source>
        <dbReference type="ARBA" id="ARBA00023304"/>
    </source>
</evidence>
<dbReference type="InterPro" id="IPR004431">
    <property type="entry name" value="3-IsopropMal_deHydase_ssu"/>
</dbReference>
<feature type="transmembrane region" description="Helical" evidence="17">
    <location>
        <begin position="447"/>
        <end position="469"/>
    </location>
</feature>
<evidence type="ECO:0000256" key="15">
    <source>
        <dbReference type="HAMAP-Rule" id="MF_01026"/>
    </source>
</evidence>
<dbReference type="InterPro" id="IPR001030">
    <property type="entry name" value="Acoase/IPM_deHydtase_lsu_aba"/>
</dbReference>
<dbReference type="NCBIfam" id="TIGR00170">
    <property type="entry name" value="leuC"/>
    <property type="match status" value="1"/>
</dbReference>
<dbReference type="CDD" id="cd01583">
    <property type="entry name" value="IPMI"/>
    <property type="match status" value="1"/>
</dbReference>
<keyword evidence="11 15" id="KW-0411">Iron-sulfur</keyword>
<evidence type="ECO:0000313" key="20">
    <source>
        <dbReference type="EMBL" id="VDY45154.1"/>
    </source>
</evidence>
<comment type="similarity">
    <text evidence="15">Belongs to the aconitase/IPM isomerase family. LeuC type 1 subfamily.</text>
</comment>
<comment type="cofactor">
    <cofactor evidence="15">
        <name>[4Fe-4S] cluster</name>
        <dbReference type="ChEBI" id="CHEBI:49883"/>
    </cofactor>
    <text evidence="15">Binds 1 [4Fe-4S] cluster per subunit.</text>
</comment>
<dbReference type="InterPro" id="IPR050067">
    <property type="entry name" value="IPM_dehydratase_rel_enz"/>
</dbReference>
<feature type="binding site" evidence="15">
    <location>
        <position position="413"/>
    </location>
    <ligand>
        <name>[4Fe-4S] cluster</name>
        <dbReference type="ChEBI" id="CHEBI:49883"/>
    </ligand>
</feature>
<evidence type="ECO:0000256" key="16">
    <source>
        <dbReference type="HAMAP-Rule" id="MF_01031"/>
    </source>
</evidence>
<sequence>MSAKTLYEKLVESHTIRELDNDGHVLLYIDRSILNEYTSPQAFSGLRERGRTVRHPDTFLLNIDHVNPTRSQRDVLMTDPGGQLQVDYFRENAADFGITLFDVLDPRQGIEHVVAHEQGLVMPGMVIAAGDSHTTTYGAFGALGFGIGTSEIEHLLATQTLVYRKLKTMRVSVQGELPFACSAKDIVLELLERIGADGATGYAIEFVGEAISALSVEGRMTLCNMAVEAGARGAIIAPDKKVFDYIYGKPQMPVGELWQQALLEWSQLSSDADAVFDKTVAINCHDLEPKVTWGISPDQTGSITGRVPFPEQETNPLKRLALEKALHYMGLTAGMLLKDIRISHAFIGSCTNGRIEDLRAVAKVLEGRKIASHVRGIIVPGSTMVRRQAEEEGLAKIFIAAGFEWRQSGCSMCLAMNEDVLSPGDRCASGTNRNFPGRQGAGARTHLMSPAMVAAAAVAGIWSMFGHYFRQGNKMDTFKQISGRIAPMLEPNIDTDVIMPKQFLKGIDRQGLDKGVFFDRRFMAGGQPNPDFILNMPGWQSATFLLVGPNFGCGSSREHAVWGLKQLGVRGLIGSTFAGIFDDNCQRNGILTVSLDEPALARLAQLAASADTNSITVSLDRCEITTAEETISFVISELKRAMLAAGEDAIAWTLQYLPEIENFEVAHYSRRPWLKRPASPRG</sequence>
<dbReference type="Gene3D" id="3.30.499.10">
    <property type="entry name" value="Aconitase, domain 3"/>
    <property type="match status" value="2"/>
</dbReference>
<evidence type="ECO:0000256" key="5">
    <source>
        <dbReference type="ARBA" id="ARBA00011271"/>
    </source>
</evidence>
<gene>
    <name evidence="20" type="primary">leuC_1</name>
    <name evidence="15" type="synonym">leuC</name>
    <name evidence="16" type="synonym">leuD</name>
    <name evidence="20" type="ORF">NCTC7102_04708</name>
</gene>
<dbReference type="EMBL" id="LR133909">
    <property type="protein sequence ID" value="VDY45154.1"/>
    <property type="molecule type" value="Genomic_DNA"/>
</dbReference>
<dbReference type="SUPFAM" id="SSF53732">
    <property type="entry name" value="Aconitase iron-sulfur domain"/>
    <property type="match status" value="1"/>
</dbReference>
<dbReference type="GO" id="GO:0006099">
    <property type="term" value="P:tricarboxylic acid cycle"/>
    <property type="evidence" value="ECO:0007669"/>
    <property type="project" value="UniProtKB-UniPathway"/>
</dbReference>
<keyword evidence="17" id="KW-0812">Transmembrane</keyword>
<comment type="subunit">
    <text evidence="5 16">Heterodimer of LeuC and LeuD.</text>
</comment>
<evidence type="ECO:0000256" key="17">
    <source>
        <dbReference type="SAM" id="Phobius"/>
    </source>
</evidence>
<accession>A0A447JMK5</accession>
<evidence type="ECO:0000256" key="8">
    <source>
        <dbReference type="ARBA" id="ARBA00022605"/>
    </source>
</evidence>
<keyword evidence="7 15" id="KW-0004">4Fe-4S</keyword>
<keyword evidence="6 16" id="KW-0432">Leucine biosynthesis</keyword>
<comment type="function">
    <text evidence="2 16">Catalyzes the isomerization between 2-isopropylmalate and 3-isopropylmalate, via the formation of 2-isopropylmaleate.</text>
</comment>
<dbReference type="InterPro" id="IPR000573">
    <property type="entry name" value="AconitaseA/IPMdHydase_ssu_swvl"/>
</dbReference>
<dbReference type="InterPro" id="IPR004430">
    <property type="entry name" value="3-IsopropMal_deHydase_lsu"/>
</dbReference>
<evidence type="ECO:0000256" key="6">
    <source>
        <dbReference type="ARBA" id="ARBA00022430"/>
    </source>
</evidence>
<comment type="catalytic activity">
    <reaction evidence="1 16">
        <text>(2R,3S)-3-isopropylmalate = (2S)-2-isopropylmalate</text>
        <dbReference type="Rhea" id="RHEA:32287"/>
        <dbReference type="ChEBI" id="CHEBI:1178"/>
        <dbReference type="ChEBI" id="CHEBI:35121"/>
        <dbReference type="EC" id="4.2.1.33"/>
    </reaction>
</comment>
<dbReference type="NCBIfam" id="NF009116">
    <property type="entry name" value="PRK12466.1"/>
    <property type="match status" value="1"/>
</dbReference>
<feature type="binding site" evidence="15">
    <location>
        <position position="410"/>
    </location>
    <ligand>
        <name>[4Fe-4S] cluster</name>
        <dbReference type="ChEBI" id="CHEBI:49883"/>
    </ligand>
</feature>
<dbReference type="FunFam" id="3.30.499.10:FF:000007">
    <property type="entry name" value="3-isopropylmalate dehydratase large subunit"/>
    <property type="match status" value="1"/>
</dbReference>
<feature type="domain" description="Aconitase/3-isopropylmalate dehydratase large subunit alpha/beta/alpha" evidence="18">
    <location>
        <begin position="8"/>
        <end position="460"/>
    </location>
</feature>
<comment type="pathway">
    <text evidence="3">Carbohydrate metabolism; tricarboxylic acid cycle; isocitrate from oxaloacetate: step 2/2.</text>
</comment>
<keyword evidence="12 16" id="KW-0456">Lyase</keyword>
<dbReference type="HAMAP" id="MF_01026">
    <property type="entry name" value="LeuC_type1"/>
    <property type="match status" value="1"/>
</dbReference>
<name>A0A447JMK5_SALET</name>
<dbReference type="EC" id="4.2.1.33" evidence="16"/>
<dbReference type="CDD" id="cd01577">
    <property type="entry name" value="IPMI_Swivel"/>
    <property type="match status" value="1"/>
</dbReference>
<feature type="binding site" evidence="15">
    <location>
        <position position="350"/>
    </location>
    <ligand>
        <name>[4Fe-4S] cluster</name>
        <dbReference type="ChEBI" id="CHEBI:49883"/>
    </ligand>
</feature>
<dbReference type="GO" id="GO:0009316">
    <property type="term" value="C:3-isopropylmalate dehydratase complex"/>
    <property type="evidence" value="ECO:0007669"/>
    <property type="project" value="InterPro"/>
</dbReference>
<dbReference type="InterPro" id="IPR015931">
    <property type="entry name" value="Acnase/IPM_dHydase_lsu_aba_1/3"/>
</dbReference>
<dbReference type="PANTHER" id="PTHR43822">
    <property type="entry name" value="HOMOACONITASE, MITOCHONDRIAL-RELATED"/>
    <property type="match status" value="1"/>
</dbReference>
<dbReference type="GO" id="GO:0046872">
    <property type="term" value="F:metal ion binding"/>
    <property type="evidence" value="ECO:0007669"/>
    <property type="project" value="UniProtKB-KW"/>
</dbReference>
<dbReference type="GO" id="GO:0003861">
    <property type="term" value="F:3-isopropylmalate dehydratase activity"/>
    <property type="evidence" value="ECO:0007669"/>
    <property type="project" value="UniProtKB-UniRule"/>
</dbReference>
<dbReference type="Pfam" id="PF00330">
    <property type="entry name" value="Aconitase"/>
    <property type="match status" value="1"/>
</dbReference>
<dbReference type="InterPro" id="IPR015928">
    <property type="entry name" value="Aconitase/3IPM_dehydase_swvl"/>
</dbReference>
<protein>
    <recommendedName>
        <fullName evidence="15 16">Multifunctional fusion protein</fullName>
    </recommendedName>
    <domain>
        <recommendedName>
            <fullName evidence="16">3-isopropylmalate dehydratase small subunit</fullName>
            <ecNumber evidence="16">4.2.1.33</ecNumber>
        </recommendedName>
        <alternativeName>
            <fullName evidence="16">Alpha-IPM isomerase</fullName>
            <shortName evidence="16">IPMI</shortName>
        </alternativeName>
        <alternativeName>
            <fullName evidence="16">Isopropylmalate isomerase</fullName>
        </alternativeName>
    </domain>
    <domain>
        <recommendedName>
            <fullName evidence="15">3-isopropylmalate dehydratase large subunit</fullName>
        </recommendedName>
    </domain>
</protein>
<dbReference type="PRINTS" id="PR00415">
    <property type="entry name" value="ACONITASE"/>
</dbReference>
<comment type="catalytic activity">
    <reaction evidence="14">
        <text>citrate = D-threo-isocitrate</text>
        <dbReference type="Rhea" id="RHEA:10336"/>
        <dbReference type="ChEBI" id="CHEBI:15562"/>
        <dbReference type="ChEBI" id="CHEBI:16947"/>
        <dbReference type="EC" id="4.2.1.3"/>
    </reaction>
</comment>
<evidence type="ECO:0000256" key="1">
    <source>
        <dbReference type="ARBA" id="ARBA00000491"/>
    </source>
</evidence>
<dbReference type="InterPro" id="IPR033941">
    <property type="entry name" value="IPMI_cat"/>
</dbReference>
<dbReference type="GO" id="GO:0003994">
    <property type="term" value="F:aconitate hydratase activity"/>
    <property type="evidence" value="ECO:0007669"/>
    <property type="project" value="UniProtKB-EC"/>
</dbReference>
<evidence type="ECO:0000256" key="14">
    <source>
        <dbReference type="ARBA" id="ARBA00023501"/>
    </source>
</evidence>
<dbReference type="Proteomes" id="UP000281393">
    <property type="component" value="Chromosome"/>
</dbReference>
<evidence type="ECO:0000256" key="7">
    <source>
        <dbReference type="ARBA" id="ARBA00022485"/>
    </source>
</evidence>
<keyword evidence="9 15" id="KW-0479">Metal-binding</keyword>
<dbReference type="InterPro" id="IPR018136">
    <property type="entry name" value="Aconitase_4Fe-4S_BS"/>
</dbReference>